<dbReference type="OrthoDB" id="1728910at2759"/>
<dbReference type="AlphaFoldDB" id="A0A830BEJ3"/>
<keyword evidence="4" id="KW-1185">Reference proteome</keyword>
<evidence type="ECO:0000256" key="1">
    <source>
        <dbReference type="SAM" id="MobiDB-lite"/>
    </source>
</evidence>
<dbReference type="Proteomes" id="UP000653305">
    <property type="component" value="Unassembled WGS sequence"/>
</dbReference>
<evidence type="ECO:0000259" key="2">
    <source>
        <dbReference type="SMART" id="SM00743"/>
    </source>
</evidence>
<dbReference type="PANTHER" id="PTHR31917">
    <property type="entry name" value="AGENET DOMAIN-CONTAINING PROTEIN-RELATED"/>
    <property type="match status" value="1"/>
</dbReference>
<sequence>MSTNQVQRVWEERIISDVKDHRIVHYHLVDTTPNSLLAVVGIERSRRHMTYSATEDFLQVLGSTSTARAGTRWKSRKDVAEFLSSIASRGGPIFDNSNVVCNEITLTCFFIYEILADQQEVEAKPHLKYLMSLDSRAYENIELLSQDSGLRGCWFRCKVLKASEKLLRVQYYDLTEVDGPGKLEEMVPKTRVAARDKLGMRCAGRLTVRPWPDSDFSSDFRIEVGTAVDVWWCDGWWEGVVTGYDTSSNRSLQVYLPGENKFLTIERKNIRASKDWINNQWVDVSAKPDIINFLNPSLNPLPELPRPQVNTSEHVERQFPSSSRSANTNTVDDIHLKELLKIKGNEDWTPKSSRNAAKRGKTEITANRVKSRTQPTTEKQ</sequence>
<dbReference type="SMART" id="SM00743">
    <property type="entry name" value="Agenet"/>
    <property type="match status" value="1"/>
</dbReference>
<comment type="caution">
    <text evidence="3">The sequence shown here is derived from an EMBL/GenBank/DDBJ whole genome shotgun (WGS) entry which is preliminary data.</text>
</comment>
<protein>
    <recommendedName>
        <fullName evidence="2">Agenet domain-containing protein</fullName>
    </recommendedName>
</protein>
<reference evidence="3" key="1">
    <citation type="submission" date="2020-07" db="EMBL/GenBank/DDBJ databases">
        <title>Ethylene signaling mediates host invasion by parasitic plants.</title>
        <authorList>
            <person name="Yoshida S."/>
        </authorList>
    </citation>
    <scope>NUCLEOTIDE SEQUENCE</scope>
    <source>
        <strain evidence="3">Okayama</strain>
    </source>
</reference>
<gene>
    <name evidence="3" type="ORF">PHJA_000192500</name>
</gene>
<dbReference type="InterPro" id="IPR008395">
    <property type="entry name" value="Agenet-like_dom"/>
</dbReference>
<proteinExistence type="predicted"/>
<dbReference type="Pfam" id="PF05641">
    <property type="entry name" value="Agenet"/>
    <property type="match status" value="1"/>
</dbReference>
<feature type="compositionally biased region" description="Polar residues" evidence="1">
    <location>
        <begin position="319"/>
        <end position="328"/>
    </location>
</feature>
<organism evidence="3 4">
    <name type="scientific">Phtheirospermum japonicum</name>
    <dbReference type="NCBI Taxonomy" id="374723"/>
    <lineage>
        <taxon>Eukaryota</taxon>
        <taxon>Viridiplantae</taxon>
        <taxon>Streptophyta</taxon>
        <taxon>Embryophyta</taxon>
        <taxon>Tracheophyta</taxon>
        <taxon>Spermatophyta</taxon>
        <taxon>Magnoliopsida</taxon>
        <taxon>eudicotyledons</taxon>
        <taxon>Gunneridae</taxon>
        <taxon>Pentapetalae</taxon>
        <taxon>asterids</taxon>
        <taxon>lamiids</taxon>
        <taxon>Lamiales</taxon>
        <taxon>Orobanchaceae</taxon>
        <taxon>Orobanchaceae incertae sedis</taxon>
        <taxon>Phtheirospermum</taxon>
    </lineage>
</organism>
<evidence type="ECO:0000313" key="3">
    <source>
        <dbReference type="EMBL" id="GFP80491.1"/>
    </source>
</evidence>
<dbReference type="InterPro" id="IPR014002">
    <property type="entry name" value="Agenet_dom_plant"/>
</dbReference>
<feature type="region of interest" description="Disordered" evidence="1">
    <location>
        <begin position="304"/>
        <end position="328"/>
    </location>
</feature>
<name>A0A830BEJ3_9LAMI</name>
<dbReference type="PANTHER" id="PTHR31917:SF3">
    <property type="entry name" value="BROMO ADJACENT-LIKE DOMAIN PROTEIN"/>
    <property type="match status" value="1"/>
</dbReference>
<evidence type="ECO:0000313" key="4">
    <source>
        <dbReference type="Proteomes" id="UP000653305"/>
    </source>
</evidence>
<feature type="domain" description="Agenet" evidence="2">
    <location>
        <begin position="220"/>
        <end position="278"/>
    </location>
</feature>
<dbReference type="EMBL" id="BMAC01000019">
    <property type="protein sequence ID" value="GFP80491.1"/>
    <property type="molecule type" value="Genomic_DNA"/>
</dbReference>
<accession>A0A830BEJ3</accession>
<feature type="region of interest" description="Disordered" evidence="1">
    <location>
        <begin position="345"/>
        <end position="380"/>
    </location>
</feature>